<sequence>MRQRTWPNGQAIHVVVLPNRHPIHERFTKEVLGVYPHQLQLSWDRLVFSGTGQAPDQVSTPSDMLEHIATTPGAVGYIERGYLDERVQVLPVE</sequence>
<comment type="caution">
    <text evidence="1">The sequence shown here is derived from an EMBL/GenBank/DDBJ whole genome shotgun (WGS) entry which is preliminary data.</text>
</comment>
<dbReference type="EMBL" id="ASTJ01000034">
    <property type="protein sequence ID" value="EPC01573.1"/>
    <property type="molecule type" value="Genomic_DNA"/>
</dbReference>
<dbReference type="Proteomes" id="UP000014463">
    <property type="component" value="Unassembled WGS sequence"/>
</dbReference>
<evidence type="ECO:0008006" key="3">
    <source>
        <dbReference type="Google" id="ProtNLM"/>
    </source>
</evidence>
<keyword evidence="2" id="KW-1185">Reference proteome</keyword>
<proteinExistence type="predicted"/>
<organism evidence="1 2">
    <name type="scientific">Litchfieldella anticariensis (strain DSM 16096 / CECT 5854 / CIP 108499 / LMG 22089 / FP35)</name>
    <name type="common">Halomonas anticariensis</name>
    <dbReference type="NCBI Taxonomy" id="1121939"/>
    <lineage>
        <taxon>Bacteria</taxon>
        <taxon>Pseudomonadati</taxon>
        <taxon>Pseudomonadota</taxon>
        <taxon>Gammaproteobacteria</taxon>
        <taxon>Oceanospirillales</taxon>
        <taxon>Halomonadaceae</taxon>
        <taxon>Litchfieldella</taxon>
    </lineage>
</organism>
<gene>
    <name evidence="1" type="ORF">L861_17015</name>
</gene>
<evidence type="ECO:0000313" key="2">
    <source>
        <dbReference type="Proteomes" id="UP000014463"/>
    </source>
</evidence>
<dbReference type="PATRIC" id="fig|1121939.11.peg.3037"/>
<dbReference type="SUPFAM" id="SSF53850">
    <property type="entry name" value="Periplasmic binding protein-like II"/>
    <property type="match status" value="1"/>
</dbReference>
<protein>
    <recommendedName>
        <fullName evidence="3">PBP domain-containing protein</fullName>
    </recommendedName>
</protein>
<dbReference type="STRING" id="1121939.L861_17015"/>
<dbReference type="Gene3D" id="3.40.190.10">
    <property type="entry name" value="Periplasmic binding protein-like II"/>
    <property type="match status" value="1"/>
</dbReference>
<dbReference type="AlphaFoldDB" id="S2KM77"/>
<reference evidence="1 2" key="1">
    <citation type="journal article" date="2013" name="Genome Announc.">
        <title>Draft genome sequence of the moderately halophilic gammaproteobacterium Halomonas anticariensis FP35.</title>
        <authorList>
            <person name="Tahrioui A."/>
            <person name="Quesada E."/>
            <person name="Llamas I."/>
        </authorList>
    </citation>
    <scope>NUCLEOTIDE SEQUENCE [LARGE SCALE GENOMIC DNA]</scope>
    <source>
        <strain evidence="2">DSM 16096 / CECT 5854 / LMG 22089 / FP35</strain>
    </source>
</reference>
<dbReference type="eggNOG" id="COG0226">
    <property type="taxonomic scope" value="Bacteria"/>
</dbReference>
<accession>S2KM77</accession>
<evidence type="ECO:0000313" key="1">
    <source>
        <dbReference type="EMBL" id="EPC01573.1"/>
    </source>
</evidence>
<name>S2KM77_LITA3</name>